<proteinExistence type="predicted"/>
<name>A0A848GQP0_9BACT</name>
<dbReference type="Proteomes" id="UP000583266">
    <property type="component" value="Unassembled WGS sequence"/>
</dbReference>
<comment type="caution">
    <text evidence="1">The sequence shown here is derived from an EMBL/GenBank/DDBJ whole genome shotgun (WGS) entry which is preliminary data.</text>
</comment>
<keyword evidence="2" id="KW-1185">Reference proteome</keyword>
<dbReference type="AlphaFoldDB" id="A0A848GQP0"/>
<accession>A0A848GQP0</accession>
<gene>
    <name evidence="1" type="ORF">HHL17_21860</name>
</gene>
<reference evidence="1 2" key="1">
    <citation type="submission" date="2020-04" db="EMBL/GenBank/DDBJ databases">
        <title>Chitinophaga sp. G-6-1-13 sp. nov., isolated from soil.</title>
        <authorList>
            <person name="Dahal R.H."/>
            <person name="Chaudhary D.K."/>
        </authorList>
    </citation>
    <scope>NUCLEOTIDE SEQUENCE [LARGE SCALE GENOMIC DNA]</scope>
    <source>
        <strain evidence="1 2">G-6-1-13</strain>
    </source>
</reference>
<organism evidence="1 2">
    <name type="scientific">Chitinophaga fulva</name>
    <dbReference type="NCBI Taxonomy" id="2728842"/>
    <lineage>
        <taxon>Bacteria</taxon>
        <taxon>Pseudomonadati</taxon>
        <taxon>Bacteroidota</taxon>
        <taxon>Chitinophagia</taxon>
        <taxon>Chitinophagales</taxon>
        <taxon>Chitinophagaceae</taxon>
        <taxon>Chitinophaga</taxon>
    </lineage>
</organism>
<evidence type="ECO:0000313" key="2">
    <source>
        <dbReference type="Proteomes" id="UP000583266"/>
    </source>
</evidence>
<protein>
    <submittedName>
        <fullName evidence="1">Uncharacterized protein</fullName>
    </submittedName>
</protein>
<sequence>MTTQFFYLALSPMGEKLPYFYSKVFKITYQHFKDLVEQQQELEAAFRVYNHQPEEYKAEWSVGTDGEEQAAADRNDEIRAWQMDETKIVRTINWP</sequence>
<dbReference type="RefSeq" id="WP_169226916.1">
    <property type="nucleotide sequence ID" value="NZ_JABBGC010000002.1"/>
</dbReference>
<dbReference type="EMBL" id="JABBGC010000002">
    <property type="protein sequence ID" value="NML39861.1"/>
    <property type="molecule type" value="Genomic_DNA"/>
</dbReference>
<evidence type="ECO:0000313" key="1">
    <source>
        <dbReference type="EMBL" id="NML39861.1"/>
    </source>
</evidence>